<reference evidence="2 3" key="1">
    <citation type="submission" date="2020-08" db="EMBL/GenBank/DDBJ databases">
        <title>Genome sequence of Tessaracoccus defluvii JCM 17540T.</title>
        <authorList>
            <person name="Hyun D.-W."/>
            <person name="Bae J.-W."/>
        </authorList>
    </citation>
    <scope>NUCLEOTIDE SEQUENCE [LARGE SCALE GENOMIC DNA]</scope>
    <source>
        <strain evidence="2 3">JCM 17540</strain>
    </source>
</reference>
<dbReference type="PANTHER" id="PTHR35902">
    <property type="entry name" value="S-LAYER DOMAIN-LIKE PROTEIN-RELATED"/>
    <property type="match status" value="1"/>
</dbReference>
<organism evidence="2 3">
    <name type="scientific">Tessaracoccus defluvii</name>
    <dbReference type="NCBI Taxonomy" id="1285901"/>
    <lineage>
        <taxon>Bacteria</taxon>
        <taxon>Bacillati</taxon>
        <taxon>Actinomycetota</taxon>
        <taxon>Actinomycetes</taxon>
        <taxon>Propionibacteriales</taxon>
        <taxon>Propionibacteriaceae</taxon>
        <taxon>Tessaracoccus</taxon>
    </lineage>
</organism>
<feature type="transmembrane region" description="Helical" evidence="1">
    <location>
        <begin position="171"/>
        <end position="193"/>
    </location>
</feature>
<sequence length="221" mass="23564">MSFRALPALEAKPYPLTITVEYEDGNANPFTATETLAIEVNQELRVDSSMPSVVPQGLMVGQQGSLTFSIQNQGKAKLFNARVTVAEGQAIAAVDHFVGTIEPGASGAVDVTVTANEVSMAPVELVISYEDVNGEPFSLTRQIEVPVMEEVGPVDPGFPEEPMPEEMGFPWLPVIVGVVLLGGVAAVITMVVVSRRRRAAREDEASLAALSGDPLITDDWQ</sequence>
<dbReference type="EMBL" id="CP060789">
    <property type="protein sequence ID" value="QNP57105.1"/>
    <property type="molecule type" value="Genomic_DNA"/>
</dbReference>
<dbReference type="GO" id="GO:0005975">
    <property type="term" value="P:carbohydrate metabolic process"/>
    <property type="evidence" value="ECO:0007669"/>
    <property type="project" value="UniProtKB-ARBA"/>
</dbReference>
<dbReference type="PANTHER" id="PTHR35902:SF6">
    <property type="entry name" value="CONSERVED WITHIN P. AEROPHILUM"/>
    <property type="match status" value="1"/>
</dbReference>
<protein>
    <recommendedName>
        <fullName evidence="4">CARDB domain-containing protein</fullName>
    </recommendedName>
</protein>
<keyword evidence="1" id="KW-0812">Transmembrane</keyword>
<dbReference type="Gene3D" id="2.60.40.10">
    <property type="entry name" value="Immunoglobulins"/>
    <property type="match status" value="1"/>
</dbReference>
<accession>A0A7H0H989</accession>
<keyword evidence="1" id="KW-0472">Membrane</keyword>
<name>A0A7H0H989_9ACTN</name>
<evidence type="ECO:0000256" key="1">
    <source>
        <dbReference type="SAM" id="Phobius"/>
    </source>
</evidence>
<keyword evidence="1" id="KW-1133">Transmembrane helix</keyword>
<dbReference type="Proteomes" id="UP000516117">
    <property type="component" value="Chromosome"/>
</dbReference>
<dbReference type="RefSeq" id="WP_187722203.1">
    <property type="nucleotide sequence ID" value="NZ_CP060789.1"/>
</dbReference>
<dbReference type="InterPro" id="IPR013783">
    <property type="entry name" value="Ig-like_fold"/>
</dbReference>
<evidence type="ECO:0000313" key="3">
    <source>
        <dbReference type="Proteomes" id="UP000516117"/>
    </source>
</evidence>
<evidence type="ECO:0008006" key="4">
    <source>
        <dbReference type="Google" id="ProtNLM"/>
    </source>
</evidence>
<keyword evidence="3" id="KW-1185">Reference proteome</keyword>
<gene>
    <name evidence="2" type="ORF">H9L22_07395</name>
</gene>
<proteinExistence type="predicted"/>
<dbReference type="AlphaFoldDB" id="A0A7H0H989"/>
<evidence type="ECO:0000313" key="2">
    <source>
        <dbReference type="EMBL" id="QNP57105.1"/>
    </source>
</evidence>
<dbReference type="KEGG" id="tdf:H9L22_07395"/>